<organism evidence="2">
    <name type="scientific">Klosneuvirus KNV1</name>
    <dbReference type="NCBI Taxonomy" id="1977640"/>
    <lineage>
        <taxon>Viruses</taxon>
        <taxon>Varidnaviria</taxon>
        <taxon>Bamfordvirae</taxon>
        <taxon>Nucleocytoviricota</taxon>
        <taxon>Megaviricetes</taxon>
        <taxon>Imitervirales</taxon>
        <taxon>Mimiviridae</taxon>
        <taxon>Klosneuvirinae</taxon>
        <taxon>Klosneuvirus</taxon>
    </lineage>
</organism>
<proteinExistence type="predicted"/>
<gene>
    <name evidence="2" type="ORF">Klosneuvirus_2_107</name>
</gene>
<feature type="transmembrane region" description="Helical" evidence="1">
    <location>
        <begin position="76"/>
        <end position="109"/>
    </location>
</feature>
<accession>A0A1V0SJ34</accession>
<dbReference type="EMBL" id="KY684109">
    <property type="protein sequence ID" value="ARF11671.1"/>
    <property type="molecule type" value="Genomic_DNA"/>
</dbReference>
<protein>
    <submittedName>
        <fullName evidence="2">Uncharacterized protein</fullName>
    </submittedName>
</protein>
<keyword evidence="1" id="KW-0812">Transmembrane</keyword>
<sequence length="134" mass="15358">MRPLTYIKSNYNKPPLKTILIIITSLISLLLFYWLCVLLTCMYSSILPSLQTDCNKHNPAIFCGCSSDPETFYGTYFFAGIFSLGFTIIWLSVLITILIGVYYGVYMIYILSYECYKRNKVVETIDNSNTILPV</sequence>
<feature type="transmembrane region" description="Helical" evidence="1">
    <location>
        <begin position="20"/>
        <end position="46"/>
    </location>
</feature>
<keyword evidence="1" id="KW-0472">Membrane</keyword>
<evidence type="ECO:0000313" key="2">
    <source>
        <dbReference type="EMBL" id="ARF11671.1"/>
    </source>
</evidence>
<reference evidence="2" key="1">
    <citation type="journal article" date="2017" name="Science">
        <title>Giant viruses with an expanded complement of translation system components.</title>
        <authorList>
            <person name="Schulz F."/>
            <person name="Yutin N."/>
            <person name="Ivanova N.N."/>
            <person name="Ortega D.R."/>
            <person name="Lee T.K."/>
            <person name="Vierheilig J."/>
            <person name="Daims H."/>
            <person name="Horn M."/>
            <person name="Wagner M."/>
            <person name="Jensen G.J."/>
            <person name="Kyrpides N.C."/>
            <person name="Koonin E.V."/>
            <person name="Woyke T."/>
        </authorList>
    </citation>
    <scope>NUCLEOTIDE SEQUENCE</scope>
    <source>
        <strain evidence="2">KNV1</strain>
    </source>
</reference>
<name>A0A1V0SJ34_9VIRU</name>
<evidence type="ECO:0000256" key="1">
    <source>
        <dbReference type="SAM" id="Phobius"/>
    </source>
</evidence>
<keyword evidence="1" id="KW-1133">Transmembrane helix</keyword>